<dbReference type="EMBL" id="BAAARV010000119">
    <property type="protein sequence ID" value="GAA2389336.1"/>
    <property type="molecule type" value="Genomic_DNA"/>
</dbReference>
<dbReference type="InterPro" id="IPR025368">
    <property type="entry name" value="DUF4272"/>
</dbReference>
<reference evidence="1 2" key="1">
    <citation type="journal article" date="2019" name="Int. J. Syst. Evol. Microbiol.">
        <title>The Global Catalogue of Microorganisms (GCM) 10K type strain sequencing project: providing services to taxonomists for standard genome sequencing and annotation.</title>
        <authorList>
            <consortium name="The Broad Institute Genomics Platform"/>
            <consortium name="The Broad Institute Genome Sequencing Center for Infectious Disease"/>
            <person name="Wu L."/>
            <person name="Ma J."/>
        </authorList>
    </citation>
    <scope>NUCLEOTIDE SEQUENCE [LARGE SCALE GENOMIC DNA]</scope>
    <source>
        <strain evidence="1 2">JCM 3272</strain>
    </source>
</reference>
<dbReference type="RefSeq" id="WP_344619881.1">
    <property type="nucleotide sequence ID" value="NZ_BAAARV010000119.1"/>
</dbReference>
<evidence type="ECO:0008006" key="3">
    <source>
        <dbReference type="Google" id="ProtNLM"/>
    </source>
</evidence>
<accession>A0ABN3HXC9</accession>
<dbReference type="Pfam" id="PF14094">
    <property type="entry name" value="DUF4272"/>
    <property type="match status" value="1"/>
</dbReference>
<comment type="caution">
    <text evidence="1">The sequence shown here is derived from an EMBL/GenBank/DDBJ whole genome shotgun (WGS) entry which is preliminary data.</text>
</comment>
<sequence>MSVTAPNPQRVREASLEELHRLRLPMPPPDFPLVWEPGDQVELRPGGEIEARAACLNVVLARAMGMPPELGVQWLAEARLVDRLTAPEWQFVADGAGDEHSFALHVEALFALAWLLGIALDLDPLLRCAAEALLERLPNLAQGESFDAWRSRTLAAPQSAVAAAQQLDLYYCLDWSIQEAERSRLPLPGQADSNSVGQRRWALEWAVIFAGPYHGTPPGWEHVDLST</sequence>
<protein>
    <recommendedName>
        <fullName evidence="3">DUF4272 domain-containing protein</fullName>
    </recommendedName>
</protein>
<gene>
    <name evidence="1" type="ORF">GCM10010170_100900</name>
</gene>
<dbReference type="Proteomes" id="UP001501444">
    <property type="component" value="Unassembled WGS sequence"/>
</dbReference>
<evidence type="ECO:0000313" key="1">
    <source>
        <dbReference type="EMBL" id="GAA2389336.1"/>
    </source>
</evidence>
<evidence type="ECO:0000313" key="2">
    <source>
        <dbReference type="Proteomes" id="UP001501444"/>
    </source>
</evidence>
<keyword evidence="2" id="KW-1185">Reference proteome</keyword>
<organism evidence="1 2">
    <name type="scientific">Dactylosporangium salmoneum</name>
    <dbReference type="NCBI Taxonomy" id="53361"/>
    <lineage>
        <taxon>Bacteria</taxon>
        <taxon>Bacillati</taxon>
        <taxon>Actinomycetota</taxon>
        <taxon>Actinomycetes</taxon>
        <taxon>Micromonosporales</taxon>
        <taxon>Micromonosporaceae</taxon>
        <taxon>Dactylosporangium</taxon>
    </lineage>
</organism>
<proteinExistence type="predicted"/>
<name>A0ABN3HXC9_9ACTN</name>